<feature type="compositionally biased region" description="Gly residues" evidence="1">
    <location>
        <begin position="42"/>
        <end position="54"/>
    </location>
</feature>
<dbReference type="InterPro" id="IPR011990">
    <property type="entry name" value="TPR-like_helical_dom_sf"/>
</dbReference>
<dbReference type="AlphaFoldDB" id="A0A8C3UQ82"/>
<reference evidence="2" key="2">
    <citation type="submission" date="2025-08" db="UniProtKB">
        <authorList>
            <consortium name="Ensembl"/>
        </authorList>
    </citation>
    <scope>IDENTIFICATION</scope>
</reference>
<feature type="region of interest" description="Disordered" evidence="1">
    <location>
        <begin position="42"/>
        <end position="213"/>
    </location>
</feature>
<dbReference type="Ensembl" id="ENSCUST00005017372.1">
    <property type="protein sequence ID" value="ENSCUSP00005016732.1"/>
    <property type="gene ID" value="ENSCUSG00005010713.1"/>
</dbReference>
<dbReference type="PROSITE" id="PS50877">
    <property type="entry name" value="GOLOCO"/>
    <property type="match status" value="1"/>
</dbReference>
<dbReference type="SMART" id="SM00390">
    <property type="entry name" value="GoLoco"/>
    <property type="match status" value="2"/>
</dbReference>
<organism evidence="2 3">
    <name type="scientific">Catharus ustulatus</name>
    <name type="common">Russet-backed thrush</name>
    <name type="synonym">Hylocichla ustulatus</name>
    <dbReference type="NCBI Taxonomy" id="91951"/>
    <lineage>
        <taxon>Eukaryota</taxon>
        <taxon>Metazoa</taxon>
        <taxon>Chordata</taxon>
        <taxon>Craniata</taxon>
        <taxon>Vertebrata</taxon>
        <taxon>Euteleostomi</taxon>
        <taxon>Archelosauria</taxon>
        <taxon>Archosauria</taxon>
        <taxon>Dinosauria</taxon>
        <taxon>Saurischia</taxon>
        <taxon>Theropoda</taxon>
        <taxon>Coelurosauria</taxon>
        <taxon>Aves</taxon>
        <taxon>Neognathae</taxon>
        <taxon>Neoaves</taxon>
        <taxon>Telluraves</taxon>
        <taxon>Australaves</taxon>
        <taxon>Passeriformes</taxon>
        <taxon>Turdidae</taxon>
        <taxon>Catharus</taxon>
    </lineage>
</organism>
<evidence type="ECO:0000256" key="1">
    <source>
        <dbReference type="SAM" id="MobiDB-lite"/>
    </source>
</evidence>
<dbReference type="Proteomes" id="UP000694563">
    <property type="component" value="Chromosome 33"/>
</dbReference>
<proteinExistence type="predicted"/>
<dbReference type="InterPro" id="IPR042168">
    <property type="entry name" value="Pcp2"/>
</dbReference>
<keyword evidence="3" id="KW-1185">Reference proteome</keyword>
<protein>
    <submittedName>
        <fullName evidence="2">Purkinje cell protein 2</fullName>
    </submittedName>
</protein>
<accession>A0A8C3UQ82</accession>
<dbReference type="GO" id="GO:0005085">
    <property type="term" value="F:guanyl-nucleotide exchange factor activity"/>
    <property type="evidence" value="ECO:0007669"/>
    <property type="project" value="InterPro"/>
</dbReference>
<feature type="compositionally biased region" description="Pro residues" evidence="1">
    <location>
        <begin position="204"/>
        <end position="213"/>
    </location>
</feature>
<dbReference type="InterPro" id="IPR003109">
    <property type="entry name" value="GoLoco_motif"/>
</dbReference>
<evidence type="ECO:0000313" key="2">
    <source>
        <dbReference type="Ensembl" id="ENSCUSP00005016732.1"/>
    </source>
</evidence>
<reference evidence="2" key="1">
    <citation type="submission" date="2020-10" db="EMBL/GenBank/DDBJ databases">
        <title>Catharus ustulatus (Swainson's thrush) genome, bCatUst1, primary haplotype v2.</title>
        <authorList>
            <person name="Delmore K."/>
            <person name="Vafadar M."/>
            <person name="Formenti G."/>
            <person name="Chow W."/>
            <person name="Pelan S."/>
            <person name="Howe K."/>
            <person name="Rhie A."/>
            <person name="Mountcastle J."/>
            <person name="Haase B."/>
            <person name="Fedrigo O."/>
            <person name="Jarvis E.D."/>
        </authorList>
    </citation>
    <scope>NUCLEOTIDE SEQUENCE [LARGE SCALE GENOMIC DNA]</scope>
</reference>
<dbReference type="Gene3D" id="1.25.40.10">
    <property type="entry name" value="Tetratricopeptide repeat domain"/>
    <property type="match status" value="1"/>
</dbReference>
<reference evidence="2" key="3">
    <citation type="submission" date="2025-09" db="UniProtKB">
        <authorList>
            <consortium name="Ensembl"/>
        </authorList>
    </citation>
    <scope>IDENTIFICATION</scope>
</reference>
<dbReference type="PANTHER" id="PTHR47503">
    <property type="entry name" value="PURKINJE CELL PROTEIN 2"/>
    <property type="match status" value="1"/>
</dbReference>
<name>A0A8C3UQ82_CATUS</name>
<dbReference type="Pfam" id="PF02188">
    <property type="entry name" value="GoLoco"/>
    <property type="match status" value="2"/>
</dbReference>
<evidence type="ECO:0000313" key="3">
    <source>
        <dbReference type="Proteomes" id="UP000694563"/>
    </source>
</evidence>
<sequence length="213" mass="22275">MSPVSPPVSPPPSPGALGGDLWVQLIKRHFVNCSRLPGGDWGHAGAGGGEGGVGQPPRGHATPSGCHLWRQLGPHGDPQKPRGHQNTHRDPRGGSPEQEGFFSLLSSVQGTRMEEQRCILGGEGTPGTRGDRGEGTVSGGPPPPELASLLDMVASSQGRRMDEQRLPVPRLPGFEGLGDTPRGPPRPPDPPDPSPTPRSHLSPVPSPPRCVPK</sequence>
<feature type="compositionally biased region" description="Pro residues" evidence="1">
    <location>
        <begin position="182"/>
        <end position="196"/>
    </location>
</feature>
<dbReference type="PANTHER" id="PTHR47503:SF1">
    <property type="entry name" value="PURKINJE CELL PROTEIN 2 HOMOLOG"/>
    <property type="match status" value="1"/>
</dbReference>